<reference evidence="2" key="1">
    <citation type="submission" date="2023-06" db="EMBL/GenBank/DDBJ databases">
        <title>Conoideocrella luteorostrata (Hypocreales: Clavicipitaceae), a potential biocontrol fungus for elongate hemlock scale in United States Christmas tree production areas.</title>
        <authorList>
            <person name="Barrett H."/>
            <person name="Lovett B."/>
            <person name="Macias A.M."/>
            <person name="Stajich J.E."/>
            <person name="Kasson M.T."/>
        </authorList>
    </citation>
    <scope>NUCLEOTIDE SEQUENCE</scope>
    <source>
        <strain evidence="2">ARSEF 14590</strain>
    </source>
</reference>
<evidence type="ECO:0000313" key="3">
    <source>
        <dbReference type="Proteomes" id="UP001251528"/>
    </source>
</evidence>
<evidence type="ECO:0000256" key="1">
    <source>
        <dbReference type="SAM" id="SignalP"/>
    </source>
</evidence>
<accession>A0AAJ0CLE8</accession>
<organism evidence="2 3">
    <name type="scientific">Conoideocrella luteorostrata</name>
    <dbReference type="NCBI Taxonomy" id="1105319"/>
    <lineage>
        <taxon>Eukaryota</taxon>
        <taxon>Fungi</taxon>
        <taxon>Dikarya</taxon>
        <taxon>Ascomycota</taxon>
        <taxon>Pezizomycotina</taxon>
        <taxon>Sordariomycetes</taxon>
        <taxon>Hypocreomycetidae</taxon>
        <taxon>Hypocreales</taxon>
        <taxon>Clavicipitaceae</taxon>
        <taxon>Conoideocrella</taxon>
    </lineage>
</organism>
<dbReference type="Gene3D" id="2.170.15.10">
    <property type="entry name" value="Proaerolysin, chain A, domain 3"/>
    <property type="match status" value="1"/>
</dbReference>
<dbReference type="AlphaFoldDB" id="A0AAJ0CLE8"/>
<protein>
    <submittedName>
        <fullName evidence="2">Uncharacterized protein</fullName>
    </submittedName>
</protein>
<proteinExistence type="predicted"/>
<sequence>MLLLYISAVLSAAAAVARSQEVSNKATVERFMNDMKSGITIDKDKPPYYDSNHLSEGTCVRWMPWGADTSFFNRHILQAIDKVEIRYNSHVENIEDNLGTTPTVVKLTTSTTETKALTAGWKVGGKLSLTGGEGVKTGVEVASEYAESDTKTHMDTTTVERTVTCEPGNTCRLETWTFYATIQGYCLLTSYFQTGSTVKNICTAKDWLGCDQFQKYHDQTCLADAPSHKCEVRFPIKDGSGKPVSRIVRVDTKLEPARFSRRGRRASVFA</sequence>
<evidence type="ECO:0000313" key="2">
    <source>
        <dbReference type="EMBL" id="KAK2595201.1"/>
    </source>
</evidence>
<feature type="chain" id="PRO_5042609765" evidence="1">
    <location>
        <begin position="20"/>
        <end position="270"/>
    </location>
</feature>
<comment type="caution">
    <text evidence="2">The sequence shown here is derived from an EMBL/GenBank/DDBJ whole genome shotgun (WGS) entry which is preliminary data.</text>
</comment>
<keyword evidence="3" id="KW-1185">Reference proteome</keyword>
<feature type="signal peptide" evidence="1">
    <location>
        <begin position="1"/>
        <end position="19"/>
    </location>
</feature>
<dbReference type="Proteomes" id="UP001251528">
    <property type="component" value="Unassembled WGS sequence"/>
</dbReference>
<name>A0AAJ0CLE8_9HYPO</name>
<dbReference type="EMBL" id="JASWJB010000139">
    <property type="protein sequence ID" value="KAK2595201.1"/>
    <property type="molecule type" value="Genomic_DNA"/>
</dbReference>
<gene>
    <name evidence="2" type="ORF">QQS21_007054</name>
</gene>
<keyword evidence="1" id="KW-0732">Signal</keyword>